<keyword evidence="5" id="KW-0998">Cell outer membrane</keyword>
<evidence type="ECO:0000259" key="6">
    <source>
        <dbReference type="Pfam" id="PF07980"/>
    </source>
</evidence>
<dbReference type="RefSeq" id="WP_354659513.1">
    <property type="nucleotide sequence ID" value="NZ_JBEXAC010000001.1"/>
</dbReference>
<name>A0ABV2T1G2_9BACT</name>
<organism evidence="8 9">
    <name type="scientific">Chitinophaga defluvii</name>
    <dbReference type="NCBI Taxonomy" id="3163343"/>
    <lineage>
        <taxon>Bacteria</taxon>
        <taxon>Pseudomonadati</taxon>
        <taxon>Bacteroidota</taxon>
        <taxon>Chitinophagia</taxon>
        <taxon>Chitinophagales</taxon>
        <taxon>Chitinophagaceae</taxon>
        <taxon>Chitinophaga</taxon>
    </lineage>
</organism>
<keyword evidence="3" id="KW-0732">Signal</keyword>
<protein>
    <submittedName>
        <fullName evidence="8">RagB/SusD family nutrient uptake outer membrane protein</fullName>
    </submittedName>
</protein>
<dbReference type="SUPFAM" id="SSF48452">
    <property type="entry name" value="TPR-like"/>
    <property type="match status" value="1"/>
</dbReference>
<comment type="caution">
    <text evidence="8">The sequence shown here is derived from an EMBL/GenBank/DDBJ whole genome shotgun (WGS) entry which is preliminary data.</text>
</comment>
<dbReference type="InterPro" id="IPR011990">
    <property type="entry name" value="TPR-like_helical_dom_sf"/>
</dbReference>
<evidence type="ECO:0000313" key="9">
    <source>
        <dbReference type="Proteomes" id="UP001549749"/>
    </source>
</evidence>
<dbReference type="InterPro" id="IPR033985">
    <property type="entry name" value="SusD-like_N"/>
</dbReference>
<accession>A0ABV2T1G2</accession>
<proteinExistence type="inferred from homology"/>
<evidence type="ECO:0000313" key="8">
    <source>
        <dbReference type="EMBL" id="MET6996872.1"/>
    </source>
</evidence>
<dbReference type="Pfam" id="PF14322">
    <property type="entry name" value="SusD-like_3"/>
    <property type="match status" value="1"/>
</dbReference>
<evidence type="ECO:0000256" key="5">
    <source>
        <dbReference type="ARBA" id="ARBA00023237"/>
    </source>
</evidence>
<evidence type="ECO:0000256" key="2">
    <source>
        <dbReference type="ARBA" id="ARBA00006275"/>
    </source>
</evidence>
<keyword evidence="9" id="KW-1185">Reference proteome</keyword>
<gene>
    <name evidence="8" type="ORF">ABR189_05815</name>
</gene>
<feature type="domain" description="SusD-like N-terminal" evidence="7">
    <location>
        <begin position="25"/>
        <end position="228"/>
    </location>
</feature>
<evidence type="ECO:0000256" key="4">
    <source>
        <dbReference type="ARBA" id="ARBA00023136"/>
    </source>
</evidence>
<dbReference type="InterPro" id="IPR012944">
    <property type="entry name" value="SusD_RagB_dom"/>
</dbReference>
<dbReference type="Proteomes" id="UP001549749">
    <property type="component" value="Unassembled WGS sequence"/>
</dbReference>
<comment type="subcellular location">
    <subcellularLocation>
        <location evidence="1">Cell outer membrane</location>
    </subcellularLocation>
</comment>
<comment type="similarity">
    <text evidence="2">Belongs to the SusD family.</text>
</comment>
<reference evidence="8 9" key="1">
    <citation type="submission" date="2024-06" db="EMBL/GenBank/DDBJ databases">
        <title>Chitinophaga defluvii sp. nov., isolated from municipal sewage.</title>
        <authorList>
            <person name="Zhang L."/>
        </authorList>
    </citation>
    <scope>NUCLEOTIDE SEQUENCE [LARGE SCALE GENOMIC DNA]</scope>
    <source>
        <strain evidence="8 9">H8</strain>
    </source>
</reference>
<dbReference type="PROSITE" id="PS51257">
    <property type="entry name" value="PROKAR_LIPOPROTEIN"/>
    <property type="match status" value="1"/>
</dbReference>
<feature type="domain" description="RagB/SusD" evidence="6">
    <location>
        <begin position="337"/>
        <end position="455"/>
    </location>
</feature>
<dbReference type="EMBL" id="JBEXAC010000001">
    <property type="protein sequence ID" value="MET6996872.1"/>
    <property type="molecule type" value="Genomic_DNA"/>
</dbReference>
<sequence length="457" mass="50185">MKQHTILHLITKLTLLFLLLTGCSKFLDVRPSTTAVNPTTVSDFEEMLNNDSIATCNFVLADVVTDDVGMSDAMLAADRTAYFAHAYLWDANVWNPGDADITYNSAYARILQMNIILDKIDGAAGEAQRKNVVRAQALINRAWYYLQLANLYGPDYREATMTTDLAVPLVLMPNANELPARATVKQVYDQILGDLHAAVTNPDLPDKGKTVVHPGKAAGYALLAKTYLYMGNYGQAETSADAALQINNALTDYNAGNVHPGSLLDLSRNPEILLGRLGVDYAFYQKYGGGGFFIGASLHTLLDSNDMRLIGNFAANTRFNPNTMYTAQVFNYSVTVAEMLLVKAECLARKGNAAGAVDLVNQLRKKRLIRYVPLDPGINALTAVLQERQRELFYHGGTRLFDLKRLNRESGLAQTLQRIGDDGTTVIATLPANSPRYLMPFAPSIIANNPKIIQNGR</sequence>
<evidence type="ECO:0000256" key="3">
    <source>
        <dbReference type="ARBA" id="ARBA00022729"/>
    </source>
</evidence>
<dbReference type="Pfam" id="PF07980">
    <property type="entry name" value="SusD_RagB"/>
    <property type="match status" value="1"/>
</dbReference>
<evidence type="ECO:0000259" key="7">
    <source>
        <dbReference type="Pfam" id="PF14322"/>
    </source>
</evidence>
<keyword evidence="4" id="KW-0472">Membrane</keyword>
<dbReference type="Gene3D" id="1.25.40.390">
    <property type="match status" value="1"/>
</dbReference>
<evidence type="ECO:0000256" key="1">
    <source>
        <dbReference type="ARBA" id="ARBA00004442"/>
    </source>
</evidence>